<evidence type="ECO:0000313" key="2">
    <source>
        <dbReference type="EMBL" id="CAI9761906.1"/>
    </source>
</evidence>
<sequence>MAVNCWRLLEPKLVAIYFGDGIQSILTCTSAGNVLAKDLRWCAEQLNKDVLGHDNAMVRKHIGKWDQEPQCFPLGNFDGAMITMGSFPRFPMYDNDFGWGKTMAVQR</sequence>
<gene>
    <name evidence="2" type="ORF">FPE_LOCUS9336</name>
</gene>
<dbReference type="InterPro" id="IPR051283">
    <property type="entry name" value="Sec_Metabolite_Acyltrans"/>
</dbReference>
<evidence type="ECO:0000256" key="1">
    <source>
        <dbReference type="ARBA" id="ARBA00022679"/>
    </source>
</evidence>
<keyword evidence="1" id="KW-0808">Transferase</keyword>
<name>A0AAD2DSB5_9LAMI</name>
<dbReference type="InterPro" id="IPR023213">
    <property type="entry name" value="CAT-like_dom_sf"/>
</dbReference>
<dbReference type="AlphaFoldDB" id="A0AAD2DSB5"/>
<evidence type="ECO:0000313" key="3">
    <source>
        <dbReference type="Proteomes" id="UP000834106"/>
    </source>
</evidence>
<keyword evidence="3" id="KW-1185">Reference proteome</keyword>
<protein>
    <submittedName>
        <fullName evidence="2">Uncharacterized protein</fullName>
    </submittedName>
</protein>
<organism evidence="2 3">
    <name type="scientific">Fraxinus pennsylvanica</name>
    <dbReference type="NCBI Taxonomy" id="56036"/>
    <lineage>
        <taxon>Eukaryota</taxon>
        <taxon>Viridiplantae</taxon>
        <taxon>Streptophyta</taxon>
        <taxon>Embryophyta</taxon>
        <taxon>Tracheophyta</taxon>
        <taxon>Spermatophyta</taxon>
        <taxon>Magnoliopsida</taxon>
        <taxon>eudicotyledons</taxon>
        <taxon>Gunneridae</taxon>
        <taxon>Pentapetalae</taxon>
        <taxon>asterids</taxon>
        <taxon>lamiids</taxon>
        <taxon>Lamiales</taxon>
        <taxon>Oleaceae</taxon>
        <taxon>Oleeae</taxon>
        <taxon>Fraxinus</taxon>
    </lineage>
</organism>
<accession>A0AAD2DSB5</accession>
<dbReference type="PANTHER" id="PTHR31896:SF64">
    <property type="entry name" value="TRICHOTHECENE 3-O-ACETYLTRANSFERASE"/>
    <property type="match status" value="1"/>
</dbReference>
<dbReference type="Gene3D" id="3.30.559.10">
    <property type="entry name" value="Chloramphenicol acetyltransferase-like domain"/>
    <property type="match status" value="1"/>
</dbReference>
<dbReference type="PANTHER" id="PTHR31896">
    <property type="entry name" value="FAMILY REGULATORY PROTEIN, PUTATIVE (AFU_ORTHOLOGUE AFUA_3G14730)-RELATED"/>
    <property type="match status" value="1"/>
</dbReference>
<dbReference type="EMBL" id="OU503040">
    <property type="protein sequence ID" value="CAI9761906.1"/>
    <property type="molecule type" value="Genomic_DNA"/>
</dbReference>
<proteinExistence type="predicted"/>
<dbReference type="GO" id="GO:0016740">
    <property type="term" value="F:transferase activity"/>
    <property type="evidence" value="ECO:0007669"/>
    <property type="project" value="UniProtKB-KW"/>
</dbReference>
<dbReference type="Proteomes" id="UP000834106">
    <property type="component" value="Chromosome 5"/>
</dbReference>
<dbReference type="Pfam" id="PF02458">
    <property type="entry name" value="Transferase"/>
    <property type="match status" value="1"/>
</dbReference>
<reference evidence="2" key="1">
    <citation type="submission" date="2023-05" db="EMBL/GenBank/DDBJ databases">
        <authorList>
            <person name="Huff M."/>
        </authorList>
    </citation>
    <scope>NUCLEOTIDE SEQUENCE</scope>
</reference>